<keyword evidence="3" id="KW-1185">Reference proteome</keyword>
<name>A0AAP0LIE5_9MAGN</name>
<sequence length="149" mass="16402">MEIFIVRFHCQVNYLICPPLSALTTSPSSLSTPLPSPSSIRLLCWISRCSLRSPRSQFTKRSPPSARTLTRSPSSATSILTSSSSESQFSFSIDLSGEEKMRSKGKQLMLVILPQLGKGITLGGNWSLINIYGWMSLPVVLIAIKLKEK</sequence>
<evidence type="ECO:0000313" key="2">
    <source>
        <dbReference type="EMBL" id="KAK9169589.1"/>
    </source>
</evidence>
<accession>A0AAP0LIE5</accession>
<comment type="caution">
    <text evidence="2">The sequence shown here is derived from an EMBL/GenBank/DDBJ whole genome shotgun (WGS) entry which is preliminary data.</text>
</comment>
<organism evidence="2 3">
    <name type="scientific">Stephania yunnanensis</name>
    <dbReference type="NCBI Taxonomy" id="152371"/>
    <lineage>
        <taxon>Eukaryota</taxon>
        <taxon>Viridiplantae</taxon>
        <taxon>Streptophyta</taxon>
        <taxon>Embryophyta</taxon>
        <taxon>Tracheophyta</taxon>
        <taxon>Spermatophyta</taxon>
        <taxon>Magnoliopsida</taxon>
        <taxon>Ranunculales</taxon>
        <taxon>Menispermaceae</taxon>
        <taxon>Menispermoideae</taxon>
        <taxon>Cissampelideae</taxon>
        <taxon>Stephania</taxon>
    </lineage>
</organism>
<evidence type="ECO:0000313" key="3">
    <source>
        <dbReference type="Proteomes" id="UP001420932"/>
    </source>
</evidence>
<gene>
    <name evidence="2" type="ORF">Syun_001729</name>
</gene>
<feature type="compositionally biased region" description="Low complexity" evidence="1">
    <location>
        <begin position="72"/>
        <end position="84"/>
    </location>
</feature>
<evidence type="ECO:0000256" key="1">
    <source>
        <dbReference type="SAM" id="MobiDB-lite"/>
    </source>
</evidence>
<feature type="compositionally biased region" description="Polar residues" evidence="1">
    <location>
        <begin position="55"/>
        <end position="71"/>
    </location>
</feature>
<proteinExistence type="predicted"/>
<protein>
    <submittedName>
        <fullName evidence="2">Uncharacterized protein</fullName>
    </submittedName>
</protein>
<reference evidence="2 3" key="1">
    <citation type="submission" date="2024-01" db="EMBL/GenBank/DDBJ databases">
        <title>Genome assemblies of Stephania.</title>
        <authorList>
            <person name="Yang L."/>
        </authorList>
    </citation>
    <scope>NUCLEOTIDE SEQUENCE [LARGE SCALE GENOMIC DNA]</scope>
    <source>
        <strain evidence="2">YNDBR</strain>
        <tissue evidence="2">Leaf</tissue>
    </source>
</reference>
<feature type="region of interest" description="Disordered" evidence="1">
    <location>
        <begin position="55"/>
        <end position="84"/>
    </location>
</feature>
<dbReference type="EMBL" id="JBBNAF010000001">
    <property type="protein sequence ID" value="KAK9169589.1"/>
    <property type="molecule type" value="Genomic_DNA"/>
</dbReference>
<dbReference type="AlphaFoldDB" id="A0AAP0LIE5"/>
<dbReference type="Proteomes" id="UP001420932">
    <property type="component" value="Unassembled WGS sequence"/>
</dbReference>